<accession>A0A8J2JUK6</accession>
<evidence type="ECO:0000313" key="2">
    <source>
        <dbReference type="Proteomes" id="UP000708208"/>
    </source>
</evidence>
<dbReference type="Proteomes" id="UP000708208">
    <property type="component" value="Unassembled WGS sequence"/>
</dbReference>
<dbReference type="EMBL" id="CAJVCH010026917">
    <property type="protein sequence ID" value="CAG7701402.1"/>
    <property type="molecule type" value="Genomic_DNA"/>
</dbReference>
<sequence length="88" mass="9766">RPHGNPLLDPAFQPPEDLANQPALLVLNDPEAVVVQDNGVGGLLAQEVEVPPANQMLVEEVNRSPRRVALPRQAKVVATERLRQFFRR</sequence>
<evidence type="ECO:0000313" key="1">
    <source>
        <dbReference type="EMBL" id="CAG7701402.1"/>
    </source>
</evidence>
<reference evidence="1" key="1">
    <citation type="submission" date="2021-06" db="EMBL/GenBank/DDBJ databases">
        <authorList>
            <person name="Hodson N. C."/>
            <person name="Mongue J. A."/>
            <person name="Jaron S. K."/>
        </authorList>
    </citation>
    <scope>NUCLEOTIDE SEQUENCE</scope>
</reference>
<name>A0A8J2JUK6_9HEXA</name>
<organism evidence="1 2">
    <name type="scientific">Allacma fusca</name>
    <dbReference type="NCBI Taxonomy" id="39272"/>
    <lineage>
        <taxon>Eukaryota</taxon>
        <taxon>Metazoa</taxon>
        <taxon>Ecdysozoa</taxon>
        <taxon>Arthropoda</taxon>
        <taxon>Hexapoda</taxon>
        <taxon>Collembola</taxon>
        <taxon>Symphypleona</taxon>
        <taxon>Sminthuridae</taxon>
        <taxon>Allacma</taxon>
    </lineage>
</organism>
<feature type="non-terminal residue" evidence="1">
    <location>
        <position position="1"/>
    </location>
</feature>
<comment type="caution">
    <text evidence="1">The sequence shown here is derived from an EMBL/GenBank/DDBJ whole genome shotgun (WGS) entry which is preliminary data.</text>
</comment>
<dbReference type="AlphaFoldDB" id="A0A8J2JUK6"/>
<gene>
    <name evidence="1" type="ORF">AFUS01_LOCUS4327</name>
</gene>
<protein>
    <submittedName>
        <fullName evidence="1">Uncharacterized protein</fullName>
    </submittedName>
</protein>
<keyword evidence="2" id="KW-1185">Reference proteome</keyword>
<proteinExistence type="predicted"/>